<evidence type="ECO:0000313" key="2">
    <source>
        <dbReference type="Proteomes" id="UP000288805"/>
    </source>
</evidence>
<reference evidence="1 2" key="1">
    <citation type="journal article" date="2018" name="PLoS Genet.">
        <title>Population sequencing reveals clonal diversity and ancestral inbreeding in the grapevine cultivar Chardonnay.</title>
        <authorList>
            <person name="Roach M.J."/>
            <person name="Johnson D.L."/>
            <person name="Bohlmann J."/>
            <person name="van Vuuren H.J."/>
            <person name="Jones S.J."/>
            <person name="Pretorius I.S."/>
            <person name="Schmidt S.A."/>
            <person name="Borneman A.R."/>
        </authorList>
    </citation>
    <scope>NUCLEOTIDE SEQUENCE [LARGE SCALE GENOMIC DNA]</scope>
    <source>
        <strain evidence="2">cv. Chardonnay</strain>
        <tissue evidence="1">Leaf</tissue>
    </source>
</reference>
<name>A0A438IHE4_VITVI</name>
<dbReference type="AlphaFoldDB" id="A0A438IHE4"/>
<gene>
    <name evidence="1" type="ORF">CK203_037781</name>
</gene>
<organism evidence="1 2">
    <name type="scientific">Vitis vinifera</name>
    <name type="common">Grape</name>
    <dbReference type="NCBI Taxonomy" id="29760"/>
    <lineage>
        <taxon>Eukaryota</taxon>
        <taxon>Viridiplantae</taxon>
        <taxon>Streptophyta</taxon>
        <taxon>Embryophyta</taxon>
        <taxon>Tracheophyta</taxon>
        <taxon>Spermatophyta</taxon>
        <taxon>Magnoliopsida</taxon>
        <taxon>eudicotyledons</taxon>
        <taxon>Gunneridae</taxon>
        <taxon>Pentapetalae</taxon>
        <taxon>rosids</taxon>
        <taxon>Vitales</taxon>
        <taxon>Vitaceae</taxon>
        <taxon>Viteae</taxon>
        <taxon>Vitis</taxon>
    </lineage>
</organism>
<accession>A0A438IHE4</accession>
<sequence length="107" mass="11894">MGYRILVKSEGLEWPSSLQVVVGSSCFVIQLWWEVQPRVSEVAPMFRSGMGKEQEVRDDGGGGSCTDCNMEEVATFDFVSARGAEDEEIRGRVYSVWEEVSDEGHVA</sequence>
<dbReference type="PROSITE" id="PS51257">
    <property type="entry name" value="PROKAR_LIPOPROTEIN"/>
    <property type="match status" value="1"/>
</dbReference>
<dbReference type="EMBL" id="QGNW01000109">
    <property type="protein sequence ID" value="RVW96162.1"/>
    <property type="molecule type" value="Genomic_DNA"/>
</dbReference>
<protein>
    <submittedName>
        <fullName evidence="1">Uncharacterized protein</fullName>
    </submittedName>
</protein>
<proteinExistence type="predicted"/>
<dbReference type="Proteomes" id="UP000288805">
    <property type="component" value="Unassembled WGS sequence"/>
</dbReference>
<comment type="caution">
    <text evidence="1">The sequence shown here is derived from an EMBL/GenBank/DDBJ whole genome shotgun (WGS) entry which is preliminary data.</text>
</comment>
<evidence type="ECO:0000313" key="1">
    <source>
        <dbReference type="EMBL" id="RVW96162.1"/>
    </source>
</evidence>